<dbReference type="OrthoDB" id="3426554at2759"/>
<evidence type="ECO:0000313" key="1">
    <source>
        <dbReference type="EMBL" id="KAJ5203509.1"/>
    </source>
</evidence>
<dbReference type="Pfam" id="PF11175">
    <property type="entry name" value="DUF2961"/>
    <property type="match status" value="1"/>
</dbReference>
<gene>
    <name evidence="1" type="ORF">N7449_005588</name>
</gene>
<sequence length="140" mass="15739">MGINEDAFIVLPGESIVLADLEGPGAITHPWFVQTYRKILGLGLLPYSKSGYFYIDYELYTEPLPADKLYFHAHWRMNPTNGWAPSRIQTNRLETQVSNLDGKGNYFILETGGAGQFIGCNHSVAYFQGTWWGEGTESNK</sequence>
<reference evidence="1" key="1">
    <citation type="submission" date="2022-11" db="EMBL/GenBank/DDBJ databases">
        <authorList>
            <person name="Petersen C."/>
        </authorList>
    </citation>
    <scope>NUCLEOTIDE SEQUENCE</scope>
    <source>
        <strain evidence="1">IBT 20477</strain>
    </source>
</reference>
<protein>
    <submittedName>
        <fullName evidence="1">Uncharacterized protein</fullName>
    </submittedName>
</protein>
<name>A0A9W9SZ64_9EURO</name>
<dbReference type="AlphaFoldDB" id="A0A9W9SZ64"/>
<dbReference type="InterPro" id="IPR021345">
    <property type="entry name" value="DUF2961"/>
</dbReference>
<proteinExistence type="predicted"/>
<evidence type="ECO:0000313" key="2">
    <source>
        <dbReference type="Proteomes" id="UP001150942"/>
    </source>
</evidence>
<accession>A0A9W9SZ64</accession>
<reference evidence="1" key="2">
    <citation type="journal article" date="2023" name="IMA Fungus">
        <title>Comparative genomic study of the Penicillium genus elucidates a diverse pangenome and 15 lateral gene transfer events.</title>
        <authorList>
            <person name="Petersen C."/>
            <person name="Sorensen T."/>
            <person name="Nielsen M.R."/>
            <person name="Sondergaard T.E."/>
            <person name="Sorensen J.L."/>
            <person name="Fitzpatrick D.A."/>
            <person name="Frisvad J.C."/>
            <person name="Nielsen K.L."/>
        </authorList>
    </citation>
    <scope>NUCLEOTIDE SEQUENCE</scope>
    <source>
        <strain evidence="1">IBT 20477</strain>
    </source>
</reference>
<organism evidence="1 2">
    <name type="scientific">Penicillium cf. viridicatum</name>
    <dbReference type="NCBI Taxonomy" id="2972119"/>
    <lineage>
        <taxon>Eukaryota</taxon>
        <taxon>Fungi</taxon>
        <taxon>Dikarya</taxon>
        <taxon>Ascomycota</taxon>
        <taxon>Pezizomycotina</taxon>
        <taxon>Eurotiomycetes</taxon>
        <taxon>Eurotiomycetidae</taxon>
        <taxon>Eurotiales</taxon>
        <taxon>Aspergillaceae</taxon>
        <taxon>Penicillium</taxon>
    </lineage>
</organism>
<dbReference type="Proteomes" id="UP001150942">
    <property type="component" value="Unassembled WGS sequence"/>
</dbReference>
<keyword evidence="2" id="KW-1185">Reference proteome</keyword>
<comment type="caution">
    <text evidence="1">The sequence shown here is derived from an EMBL/GenBank/DDBJ whole genome shotgun (WGS) entry which is preliminary data.</text>
</comment>
<dbReference type="EMBL" id="JAPQKQ010000003">
    <property type="protein sequence ID" value="KAJ5203509.1"/>
    <property type="molecule type" value="Genomic_DNA"/>
</dbReference>
<dbReference type="Gene3D" id="2.60.120.1390">
    <property type="match status" value="1"/>
</dbReference>